<dbReference type="AlphaFoldDB" id="C5LY31"/>
<dbReference type="RefSeq" id="XP_002765644.1">
    <property type="nucleotide sequence ID" value="XM_002765598.1"/>
</dbReference>
<dbReference type="InterPro" id="IPR036322">
    <property type="entry name" value="WD40_repeat_dom_sf"/>
</dbReference>
<reference evidence="4 5" key="1">
    <citation type="submission" date="2008-07" db="EMBL/GenBank/DDBJ databases">
        <authorList>
            <person name="El-Sayed N."/>
            <person name="Caler E."/>
            <person name="Inman J."/>
            <person name="Amedeo P."/>
            <person name="Hass B."/>
            <person name="Wortman J."/>
        </authorList>
    </citation>
    <scope>NUCLEOTIDE SEQUENCE [LARGE SCALE GENOMIC DNA]</scope>
    <source>
        <strain evidence="5">ATCC 50983 / TXsc</strain>
    </source>
</reference>
<dbReference type="InterPro" id="IPR048720">
    <property type="entry name" value="PROPPIN"/>
</dbReference>
<evidence type="ECO:0000256" key="2">
    <source>
        <dbReference type="ARBA" id="ARBA00022737"/>
    </source>
</evidence>
<organism evidence="5">
    <name type="scientific">Perkinsus marinus (strain ATCC 50983 / TXsc)</name>
    <dbReference type="NCBI Taxonomy" id="423536"/>
    <lineage>
        <taxon>Eukaryota</taxon>
        <taxon>Sar</taxon>
        <taxon>Alveolata</taxon>
        <taxon>Perkinsozoa</taxon>
        <taxon>Perkinsea</taxon>
        <taxon>Perkinsida</taxon>
        <taxon>Perkinsidae</taxon>
        <taxon>Perkinsus</taxon>
    </lineage>
</organism>
<dbReference type="Gene3D" id="2.130.10.10">
    <property type="entry name" value="YVTN repeat-like/Quinoprotein amine dehydrogenase"/>
    <property type="match status" value="1"/>
</dbReference>
<keyword evidence="1" id="KW-0853">WD repeat</keyword>
<evidence type="ECO:0000313" key="5">
    <source>
        <dbReference type="Proteomes" id="UP000007800"/>
    </source>
</evidence>
<keyword evidence="5" id="KW-1185">Reference proteome</keyword>
<protein>
    <submittedName>
        <fullName evidence="4">WD repeat domain phosphoinositide-interacting protein, putative</fullName>
    </submittedName>
</protein>
<dbReference type="EMBL" id="GG686772">
    <property type="protein sequence ID" value="EEQ98361.1"/>
    <property type="molecule type" value="Genomic_DNA"/>
</dbReference>
<accession>C5LY31</accession>
<sequence length="251" mass="27685">MASSGSTGKQTQEPGAPPVYLMSMALNQDHSGLCVATTKDFRTFFLYSQAQQDNFVEFRRRLMSAPVAVAVMLYKTNIRAIVSAAEPTRVLLWDDKTGTAPHALCSRPEVLSVQMRRDVIAVVTEYKIYVYSLPELDVMLHLDTHGNSRGVCTLNCDVHRETVMCCPDQQRGGIRSIATGDDDQYLVSSSSSNTVHVFRLASARHRRSGSGSQGMLTTKQYRPANPTRFAAASDVRADATRRLATTFKTSV</sequence>
<gene>
    <name evidence="4" type="ORF">Pmar_PMAR013710</name>
</gene>
<dbReference type="GeneID" id="9040829"/>
<proteinExistence type="inferred from homology"/>
<evidence type="ECO:0000256" key="3">
    <source>
        <dbReference type="ARBA" id="ARBA00025740"/>
    </source>
</evidence>
<keyword evidence="2" id="KW-0677">Repeat</keyword>
<comment type="similarity">
    <text evidence="3">Belongs to the WD repeat PROPPIN family.</text>
</comment>
<dbReference type="Proteomes" id="UP000007800">
    <property type="component" value="Unassembled WGS sequence"/>
</dbReference>
<dbReference type="PANTHER" id="PTHR11227">
    <property type="entry name" value="WD-REPEAT PROTEIN INTERACTING WITH PHOSPHOINOSIDES WIPI -RELATED"/>
    <property type="match status" value="1"/>
</dbReference>
<dbReference type="OrthoDB" id="1667587at2759"/>
<dbReference type="SUPFAM" id="SSF50978">
    <property type="entry name" value="WD40 repeat-like"/>
    <property type="match status" value="1"/>
</dbReference>
<dbReference type="InParanoid" id="C5LY31"/>
<evidence type="ECO:0000256" key="1">
    <source>
        <dbReference type="ARBA" id="ARBA00022574"/>
    </source>
</evidence>
<dbReference type="InterPro" id="IPR015943">
    <property type="entry name" value="WD40/YVTN_repeat-like_dom_sf"/>
</dbReference>
<evidence type="ECO:0000313" key="4">
    <source>
        <dbReference type="EMBL" id="EEQ98361.1"/>
    </source>
</evidence>
<name>C5LY31_PERM5</name>